<dbReference type="CDD" id="cd15912">
    <property type="entry name" value="7tmA_OR6C-like"/>
    <property type="match status" value="1"/>
</dbReference>
<dbReference type="InterPro" id="IPR000276">
    <property type="entry name" value="GPCR_Rhodpsn"/>
</dbReference>
<dbReference type="GO" id="GO:0005886">
    <property type="term" value="C:plasma membrane"/>
    <property type="evidence" value="ECO:0007669"/>
    <property type="project" value="UniProtKB-SubCell"/>
</dbReference>
<keyword evidence="6 13" id="KW-1133">Transmembrane helix</keyword>
<dbReference type="PRINTS" id="PR00245">
    <property type="entry name" value="OLFACTORYR"/>
</dbReference>
<feature type="transmembrane region" description="Helical" evidence="13">
    <location>
        <begin position="242"/>
        <end position="271"/>
    </location>
</feature>
<dbReference type="Gene3D" id="1.20.1070.10">
    <property type="entry name" value="Rhodopsin 7-helix transmembrane proteins"/>
    <property type="match status" value="2"/>
</dbReference>
<comment type="similarity">
    <text evidence="12">Belongs to the G-protein coupled receptor 1 family.</text>
</comment>
<evidence type="ECO:0000313" key="15">
    <source>
        <dbReference type="EMBL" id="KAK7809190.1"/>
    </source>
</evidence>
<dbReference type="GO" id="GO:0004930">
    <property type="term" value="F:G protein-coupled receptor activity"/>
    <property type="evidence" value="ECO:0007669"/>
    <property type="project" value="UniProtKB-KW"/>
</dbReference>
<dbReference type="InterPro" id="IPR047132">
    <property type="entry name" value="Olfact_rcpt_6C-like"/>
</dbReference>
<dbReference type="FunFam" id="1.20.1070.10:FF:000010">
    <property type="entry name" value="Olfactory receptor"/>
    <property type="match status" value="1"/>
</dbReference>
<evidence type="ECO:0000256" key="4">
    <source>
        <dbReference type="ARBA" id="ARBA00022692"/>
    </source>
</evidence>
<evidence type="ECO:0000256" key="5">
    <source>
        <dbReference type="ARBA" id="ARBA00022725"/>
    </source>
</evidence>
<feature type="transmembrane region" description="Helical" evidence="13">
    <location>
        <begin position="107"/>
        <end position="131"/>
    </location>
</feature>
<evidence type="ECO:0000256" key="11">
    <source>
        <dbReference type="ARBA" id="ARBA00023224"/>
    </source>
</evidence>
<feature type="transmembrane region" description="Helical" evidence="13">
    <location>
        <begin position="283"/>
        <end position="305"/>
    </location>
</feature>
<dbReference type="EMBL" id="JBBHLL010000218">
    <property type="protein sequence ID" value="KAK7809190.1"/>
    <property type="molecule type" value="Genomic_DNA"/>
</dbReference>
<reference evidence="15 16" key="1">
    <citation type="journal article" date="2023" name="bioRxiv">
        <title>Conserved and derived expression patterns and positive selection on dental genes reveal complex evolutionary context of ever-growing rodent molars.</title>
        <authorList>
            <person name="Calamari Z.T."/>
            <person name="Song A."/>
            <person name="Cohen E."/>
            <person name="Akter M."/>
            <person name="Roy R.D."/>
            <person name="Hallikas O."/>
            <person name="Christensen M.M."/>
            <person name="Li P."/>
            <person name="Marangoni P."/>
            <person name="Jernvall J."/>
            <person name="Klein O.D."/>
        </authorList>
    </citation>
    <scope>NUCLEOTIDE SEQUENCE [LARGE SCALE GENOMIC DNA]</scope>
    <source>
        <strain evidence="15">V071</strain>
    </source>
</reference>
<keyword evidence="9 12" id="KW-0675">Receptor</keyword>
<feature type="transmembrane region" description="Helical" evidence="13">
    <location>
        <begin position="568"/>
        <end position="591"/>
    </location>
</feature>
<feature type="transmembrane region" description="Helical" evidence="13">
    <location>
        <begin position="143"/>
        <end position="164"/>
    </location>
</feature>
<dbReference type="AlphaFoldDB" id="A0AAW0I435"/>
<gene>
    <name evidence="15" type="ORF">U0070_025599</name>
</gene>
<feature type="transmembrane region" description="Helical" evidence="13">
    <location>
        <begin position="70"/>
        <end position="95"/>
    </location>
</feature>
<keyword evidence="8 13" id="KW-0472">Membrane</keyword>
<evidence type="ECO:0000256" key="2">
    <source>
        <dbReference type="ARBA" id="ARBA00022475"/>
    </source>
</evidence>
<evidence type="ECO:0000256" key="8">
    <source>
        <dbReference type="ARBA" id="ARBA00023136"/>
    </source>
</evidence>
<proteinExistence type="inferred from homology"/>
<feature type="non-terminal residue" evidence="15">
    <location>
        <position position="1"/>
    </location>
</feature>
<feature type="transmembrane region" description="Helical" evidence="13">
    <location>
        <begin position="528"/>
        <end position="556"/>
    </location>
</feature>
<dbReference type="PANTHER" id="PTHR26454">
    <property type="entry name" value="OLFACTORY RECEPTOR"/>
    <property type="match status" value="1"/>
</dbReference>
<evidence type="ECO:0000256" key="10">
    <source>
        <dbReference type="ARBA" id="ARBA00023180"/>
    </source>
</evidence>
<evidence type="ECO:0000256" key="6">
    <source>
        <dbReference type="ARBA" id="ARBA00022989"/>
    </source>
</evidence>
<dbReference type="GO" id="GO:0004984">
    <property type="term" value="F:olfactory receptor activity"/>
    <property type="evidence" value="ECO:0007669"/>
    <property type="project" value="InterPro"/>
</dbReference>
<feature type="transmembrane region" description="Helical" evidence="13">
    <location>
        <begin position="386"/>
        <end position="408"/>
    </location>
</feature>
<dbReference type="Proteomes" id="UP001488838">
    <property type="component" value="Unassembled WGS sequence"/>
</dbReference>
<protein>
    <recommendedName>
        <fullName evidence="14">G-protein coupled receptors family 1 profile domain-containing protein</fullName>
    </recommendedName>
</protein>
<dbReference type="PRINTS" id="PR00237">
    <property type="entry name" value="GPCRRHODOPSN"/>
</dbReference>
<sequence length="629" mass="69736">TKSFCIFCVHEDDFEFSVVLHHPPKSFLTPTQTPPQRLQMEASVPIPAVNRSSVLEFLLLRVTDKRGLQLLLFGVLLVTYTLTLLGNLLIVALTLADRRLHTPMYFFLRHFSLLEVGFTSTVSPQMLAHLLSARGAISRQRCFAQMILYFILGSVETLLLAVMSTDRFLAICRPLRYPALMTPRVCSSLVLACWAVSLLALPGLFAWMLSLPFCGPRVLNHFFCDSSPLLELVCADTRLLQLVAFLVAVCTLLIATLITALSYGFIISTILRLPAAGARSKAFSTCSSHILVVSMSYGSCIIMYLNPTQTGRLDLNKGIAFFNTTVSPLLNPFIYCLRNQLVHRVPDTHTDSPQHLQMEASVPIPAVNRSSVLEFLLLGVTDKRGLQLLLFGVLLVTYTLTLLGNLLIVAPPPRRTAAAHTPMYFLRHFSLSYTGGGIHIHWVPADVAHLLSARGAISRQRCFAQMILTSSWAPWRPCYWRQPPGPTGLFAWMLSLPFCGPRVLNHFFCDSSPLLELVCADTRLLQLVAFLVAVCTLLIATLITALSYGFIISTILRLPAAGARSKAFSTCSSHILVVSMSYGSCIIMYLNPTQTGRLDLNKGIAFFNTTVSPLLNPFIYCLRNQLVHR</sequence>
<evidence type="ECO:0000256" key="13">
    <source>
        <dbReference type="SAM" id="Phobius"/>
    </source>
</evidence>
<feature type="non-terminal residue" evidence="15">
    <location>
        <position position="629"/>
    </location>
</feature>
<evidence type="ECO:0000256" key="12">
    <source>
        <dbReference type="RuleBase" id="RU000688"/>
    </source>
</evidence>
<dbReference type="InterPro" id="IPR017452">
    <property type="entry name" value="GPCR_Rhodpsn_7TM"/>
</dbReference>
<keyword evidence="4 12" id="KW-0812">Transmembrane</keyword>
<evidence type="ECO:0000256" key="7">
    <source>
        <dbReference type="ARBA" id="ARBA00023040"/>
    </source>
</evidence>
<dbReference type="Pfam" id="PF13853">
    <property type="entry name" value="7tm_4"/>
    <property type="match status" value="2"/>
</dbReference>
<dbReference type="PROSITE" id="PS00237">
    <property type="entry name" value="G_PROTEIN_RECEP_F1_1"/>
    <property type="match status" value="1"/>
</dbReference>
<accession>A0AAW0I435</accession>
<evidence type="ECO:0000256" key="9">
    <source>
        <dbReference type="ARBA" id="ARBA00023170"/>
    </source>
</evidence>
<evidence type="ECO:0000256" key="1">
    <source>
        <dbReference type="ARBA" id="ARBA00004651"/>
    </source>
</evidence>
<dbReference type="PROSITE" id="PS50262">
    <property type="entry name" value="G_PROTEIN_RECEP_F1_2"/>
    <property type="match status" value="2"/>
</dbReference>
<name>A0AAW0I435_MYOGA</name>
<evidence type="ECO:0000313" key="16">
    <source>
        <dbReference type="Proteomes" id="UP001488838"/>
    </source>
</evidence>
<keyword evidence="16" id="KW-1185">Reference proteome</keyword>
<evidence type="ECO:0000256" key="3">
    <source>
        <dbReference type="ARBA" id="ARBA00022606"/>
    </source>
</evidence>
<dbReference type="PANTHER" id="PTHR26454:SF2">
    <property type="entry name" value="OLFACTORY RECEPTOR 6E1"/>
    <property type="match status" value="1"/>
</dbReference>
<evidence type="ECO:0000259" key="14">
    <source>
        <dbReference type="PROSITE" id="PS50262"/>
    </source>
</evidence>
<dbReference type="SUPFAM" id="SSF81321">
    <property type="entry name" value="Family A G protein-coupled receptor-like"/>
    <property type="match status" value="2"/>
</dbReference>
<keyword evidence="11 12" id="KW-0807">Transducer</keyword>
<keyword evidence="7 12" id="KW-0297">G-protein coupled receptor</keyword>
<feature type="domain" description="G-protein coupled receptors family 1 profile" evidence="14">
    <location>
        <begin position="86"/>
        <end position="335"/>
    </location>
</feature>
<organism evidence="15 16">
    <name type="scientific">Myodes glareolus</name>
    <name type="common">Bank vole</name>
    <name type="synonym">Clethrionomys glareolus</name>
    <dbReference type="NCBI Taxonomy" id="447135"/>
    <lineage>
        <taxon>Eukaryota</taxon>
        <taxon>Metazoa</taxon>
        <taxon>Chordata</taxon>
        <taxon>Craniata</taxon>
        <taxon>Vertebrata</taxon>
        <taxon>Euteleostomi</taxon>
        <taxon>Mammalia</taxon>
        <taxon>Eutheria</taxon>
        <taxon>Euarchontoglires</taxon>
        <taxon>Glires</taxon>
        <taxon>Rodentia</taxon>
        <taxon>Myomorpha</taxon>
        <taxon>Muroidea</taxon>
        <taxon>Cricetidae</taxon>
        <taxon>Arvicolinae</taxon>
        <taxon>Myodes</taxon>
    </lineage>
</organism>
<keyword evidence="3" id="KW-0716">Sensory transduction</keyword>
<keyword evidence="2" id="KW-1003">Cell membrane</keyword>
<keyword evidence="5" id="KW-0552">Olfaction</keyword>
<keyword evidence="10" id="KW-0325">Glycoprotein</keyword>
<comment type="caution">
    <text evidence="15">The sequence shown here is derived from an EMBL/GenBank/DDBJ whole genome shotgun (WGS) entry which is preliminary data.</text>
</comment>
<feature type="transmembrane region" description="Helical" evidence="13">
    <location>
        <begin position="185"/>
        <end position="209"/>
    </location>
</feature>
<feature type="transmembrane region" description="Helical" evidence="13">
    <location>
        <begin position="603"/>
        <end position="622"/>
    </location>
</feature>
<feature type="domain" description="G-protein coupled receptors family 1 profile" evidence="14">
    <location>
        <begin position="489"/>
        <end position="620"/>
    </location>
</feature>
<dbReference type="InterPro" id="IPR000725">
    <property type="entry name" value="Olfact_rcpt"/>
</dbReference>
<comment type="subcellular location">
    <subcellularLocation>
        <location evidence="1">Cell membrane</location>
        <topology evidence="1">Multi-pass membrane protein</topology>
    </subcellularLocation>
</comment>